<name>A0A9W4ILH0_9EURO</name>
<dbReference type="SUPFAM" id="SSF51735">
    <property type="entry name" value="NAD(P)-binding Rossmann-fold domains"/>
    <property type="match status" value="1"/>
</dbReference>
<dbReference type="PANTHER" id="PTHR13812">
    <property type="entry name" value="KETIMINE REDUCTASE MU-CRYSTALLIN"/>
    <property type="match status" value="1"/>
</dbReference>
<protein>
    <submittedName>
        <fullName evidence="2">Uncharacterized protein</fullName>
    </submittedName>
</protein>
<evidence type="ECO:0000313" key="2">
    <source>
        <dbReference type="EMBL" id="CAG8330883.1"/>
    </source>
</evidence>
<proteinExistence type="inferred from homology"/>
<dbReference type="EMBL" id="CAJVPD010000111">
    <property type="protein sequence ID" value="CAG8330883.1"/>
    <property type="molecule type" value="Genomic_DNA"/>
</dbReference>
<dbReference type="InterPro" id="IPR023401">
    <property type="entry name" value="ODC_N"/>
</dbReference>
<organism evidence="2 3">
    <name type="scientific">Penicillium salamii</name>
    <dbReference type="NCBI Taxonomy" id="1612424"/>
    <lineage>
        <taxon>Eukaryota</taxon>
        <taxon>Fungi</taxon>
        <taxon>Dikarya</taxon>
        <taxon>Ascomycota</taxon>
        <taxon>Pezizomycotina</taxon>
        <taxon>Eurotiomycetes</taxon>
        <taxon>Eurotiomycetidae</taxon>
        <taxon>Eurotiales</taxon>
        <taxon>Aspergillaceae</taxon>
        <taxon>Penicillium</taxon>
    </lineage>
</organism>
<dbReference type="Proteomes" id="UP001152592">
    <property type="component" value="Unassembled WGS sequence"/>
</dbReference>
<dbReference type="GO" id="GO:0005737">
    <property type="term" value="C:cytoplasm"/>
    <property type="evidence" value="ECO:0007669"/>
    <property type="project" value="TreeGrafter"/>
</dbReference>
<reference evidence="2" key="1">
    <citation type="submission" date="2021-07" db="EMBL/GenBank/DDBJ databases">
        <authorList>
            <person name="Branca A.L. A."/>
        </authorList>
    </citation>
    <scope>NUCLEOTIDE SEQUENCE</scope>
</reference>
<evidence type="ECO:0000313" key="3">
    <source>
        <dbReference type="Proteomes" id="UP001152592"/>
    </source>
</evidence>
<dbReference type="InterPro" id="IPR036291">
    <property type="entry name" value="NAD(P)-bd_dom_sf"/>
</dbReference>
<evidence type="ECO:0000256" key="1">
    <source>
        <dbReference type="ARBA" id="ARBA00008903"/>
    </source>
</evidence>
<comment type="caution">
    <text evidence="2">The sequence shown here is derived from an EMBL/GenBank/DDBJ whole genome shotgun (WGS) entry which is preliminary data.</text>
</comment>
<dbReference type="InterPro" id="IPR003462">
    <property type="entry name" value="ODC_Mu_crystall"/>
</dbReference>
<accession>A0A9W4ILH0</accession>
<sequence>MGAQTRFERLALGAKSLLPNGFYFPAYLDKRLLSATLPQYRIPYISSRLNRDHTMAEASNIQFLDNSTVFDLLINLSRDEAIELRRVVEQTFKDFSVGGERQYQPAPSFVNRPNGQTALFRPFTSNDSVGTKIIAQSTPGPDGNKCDISGVIVLCDSTGTPTGMISSEEVTGYRTSMNAMVPFSWRKQVDEIVIFGSGMQALWHTRLILTLRGSEVKTITYVSSSKQRVDDLIAKVSAENETRWKAGCSFRILDSTTSDFQQNLKSCLQTVDCIFCTTPSKKPLFPASYLAGRDARSPFLSAVGSWQPDMIEVDPELLQLAVAPNAGYNPITKKEDGVILVDDRDFGLAHSGELLQGNIAAKDVVELGEILSLTAADEAYGSTGTNIQKTNHFVSEGLVIYKSVGVSLTDLTVSNAILQLAKAKRD</sequence>
<gene>
    <name evidence="2" type="ORF">PSALAMII_LOCUS2545</name>
</gene>
<dbReference type="PANTHER" id="PTHR13812:SF19">
    <property type="entry name" value="KETIMINE REDUCTASE MU-CRYSTALLIN"/>
    <property type="match status" value="1"/>
</dbReference>
<comment type="similarity">
    <text evidence="1">Belongs to the ornithine cyclodeaminase/mu-crystallin family.</text>
</comment>
<dbReference type="Gene3D" id="3.30.1780.10">
    <property type="entry name" value="ornithine cyclodeaminase, domain 1"/>
    <property type="match status" value="1"/>
</dbReference>
<dbReference type="OrthoDB" id="4685598at2759"/>
<dbReference type="AlphaFoldDB" id="A0A9W4ILH0"/>
<dbReference type="Gene3D" id="3.40.50.720">
    <property type="entry name" value="NAD(P)-binding Rossmann-like Domain"/>
    <property type="match status" value="1"/>
</dbReference>